<evidence type="ECO:0000313" key="10">
    <source>
        <dbReference type="EMBL" id="CDS15272.1"/>
    </source>
</evidence>
<feature type="compositionally biased region" description="Pro residues" evidence="7">
    <location>
        <begin position="674"/>
        <end position="691"/>
    </location>
</feature>
<feature type="compositionally biased region" description="Basic and acidic residues" evidence="7">
    <location>
        <begin position="763"/>
        <end position="773"/>
    </location>
</feature>
<feature type="domain" description="Bromo" evidence="8">
    <location>
        <begin position="328"/>
        <end position="398"/>
    </location>
</feature>
<dbReference type="Pfam" id="PF00439">
    <property type="entry name" value="Bromodomain"/>
    <property type="match status" value="1"/>
</dbReference>
<dbReference type="SUPFAM" id="SSF47370">
    <property type="entry name" value="Bromodomain"/>
    <property type="match status" value="1"/>
</dbReference>
<feature type="compositionally biased region" description="Polar residues" evidence="7">
    <location>
        <begin position="81"/>
        <end position="92"/>
    </location>
</feature>
<dbReference type="WBParaSite" id="EgrG_000766700">
    <property type="protein sequence ID" value="EgrG_000766700"/>
    <property type="gene ID" value="EgrG_000766700"/>
</dbReference>
<dbReference type="InterPro" id="IPR001487">
    <property type="entry name" value="Bromodomain"/>
</dbReference>
<dbReference type="InterPro" id="IPR019787">
    <property type="entry name" value="Znf_PHD-finger"/>
</dbReference>
<feature type="region of interest" description="Disordered" evidence="7">
    <location>
        <begin position="741"/>
        <end position="815"/>
    </location>
</feature>
<feature type="compositionally biased region" description="Basic residues" evidence="7">
    <location>
        <begin position="11"/>
        <end position="21"/>
    </location>
</feature>
<evidence type="ECO:0000256" key="1">
    <source>
        <dbReference type="ARBA" id="ARBA00022723"/>
    </source>
</evidence>
<feature type="compositionally biased region" description="Low complexity" evidence="7">
    <location>
        <begin position="661"/>
        <end position="673"/>
    </location>
</feature>
<dbReference type="SMART" id="SM00249">
    <property type="entry name" value="PHD"/>
    <property type="match status" value="1"/>
</dbReference>
<organism evidence="10">
    <name type="scientific">Echinococcus granulosus</name>
    <name type="common">Hydatid tapeworm</name>
    <dbReference type="NCBI Taxonomy" id="6210"/>
    <lineage>
        <taxon>Eukaryota</taxon>
        <taxon>Metazoa</taxon>
        <taxon>Spiralia</taxon>
        <taxon>Lophotrochozoa</taxon>
        <taxon>Platyhelminthes</taxon>
        <taxon>Cestoda</taxon>
        <taxon>Eucestoda</taxon>
        <taxon>Cyclophyllidea</taxon>
        <taxon>Taeniidae</taxon>
        <taxon>Echinococcus</taxon>
        <taxon>Echinococcus granulosus group</taxon>
    </lineage>
</organism>
<dbReference type="PROSITE" id="PS50016">
    <property type="entry name" value="ZF_PHD_2"/>
    <property type="match status" value="1"/>
</dbReference>
<evidence type="ECO:0000256" key="7">
    <source>
        <dbReference type="SAM" id="MobiDB-lite"/>
    </source>
</evidence>
<dbReference type="InterPro" id="IPR036427">
    <property type="entry name" value="Bromodomain-like_sf"/>
</dbReference>
<keyword evidence="4 5" id="KW-0103">Bromodomain</keyword>
<evidence type="ECO:0000256" key="4">
    <source>
        <dbReference type="ARBA" id="ARBA00023117"/>
    </source>
</evidence>
<dbReference type="SMART" id="SM00297">
    <property type="entry name" value="BROMO"/>
    <property type="match status" value="1"/>
</dbReference>
<dbReference type="InterPro" id="IPR056987">
    <property type="entry name" value="ZMYND8_CC"/>
</dbReference>
<evidence type="ECO:0000313" key="12">
    <source>
        <dbReference type="WBParaSite" id="EgrG_000766700"/>
    </source>
</evidence>
<keyword evidence="10" id="KW-0808">Transferase</keyword>
<feature type="compositionally biased region" description="Polar residues" evidence="7">
    <location>
        <begin position="41"/>
        <end position="64"/>
    </location>
</feature>
<dbReference type="PROSITE" id="PS50014">
    <property type="entry name" value="BROMODOMAIN_2"/>
    <property type="match status" value="1"/>
</dbReference>
<name>A0A068W7K2_ECHGR</name>
<feature type="domain" description="PHD-type" evidence="9">
    <location>
        <begin position="242"/>
        <end position="293"/>
    </location>
</feature>
<evidence type="ECO:0000259" key="8">
    <source>
        <dbReference type="PROSITE" id="PS50014"/>
    </source>
</evidence>
<dbReference type="CDD" id="cd05841">
    <property type="entry name" value="PWWP_BS69-like"/>
    <property type="match status" value="1"/>
</dbReference>
<feature type="compositionally biased region" description="Low complexity" evidence="7">
    <location>
        <begin position="632"/>
        <end position="646"/>
    </location>
</feature>
<feature type="compositionally biased region" description="Low complexity" evidence="7">
    <location>
        <begin position="698"/>
        <end position="719"/>
    </location>
</feature>
<feature type="compositionally biased region" description="Polar residues" evidence="7">
    <location>
        <begin position="795"/>
        <end position="805"/>
    </location>
</feature>
<proteinExistence type="predicted"/>
<evidence type="ECO:0000256" key="6">
    <source>
        <dbReference type="PROSITE-ProRule" id="PRU00146"/>
    </source>
</evidence>
<keyword evidence="3" id="KW-0862">Zinc</keyword>
<dbReference type="PANTHER" id="PTHR46453">
    <property type="entry name" value="PROTEIN KINASE C-BINDING PROTEIN 1"/>
    <property type="match status" value="1"/>
</dbReference>
<feature type="region of interest" description="Disordered" evidence="7">
    <location>
        <begin position="632"/>
        <end position="722"/>
    </location>
</feature>
<feature type="region of interest" description="Disordered" evidence="7">
    <location>
        <begin position="1"/>
        <end position="161"/>
    </location>
</feature>
<dbReference type="SUPFAM" id="SSF63748">
    <property type="entry name" value="Tudor/PWWP/MBT"/>
    <property type="match status" value="1"/>
</dbReference>
<sequence>MTRDSETSKSSRSRGNIRRSSRTQISDDDIPSEGPLVIDCNFQSDSYQPSENSPLYSKEANTSAPRKRESEMPTRRKSAAKSRTPSRSSNTRFTDKGDSSTRKKRRRISRDRLEDGSTPDMLDSLLTDPDWNSLRESTGGRSSRNSSRTNRQSETRTPTPVRGRCVSLIEGTTVVQPVSSPVKKRSRNSRKQGLENIQMSLLSQTEQTDWLLPRRSTGPMSPGLVPNIKARHPSDSSQEAVDDFCWICHRPGQLKSCSSCPRVYHSNCSNIPESKSGEGLSHENWQCALCRELALGTSDGVKWGPVVSTVTYENQLNKALAFMIDFLSIQSWAEPFRESVDSSENFGTSGAIRYPMDLRTLLQRVNAGQYKSTNAFLADFLWIIHNCFISEEKPNPQLLVKARSLEQACLCEIELLRACPTCYLNRIIALPVLPSTTFIFPAISKCEPHIYRRPEMRKPTEHLTTDLAEGLWFTKPCTVIHPVVWVRFEEGRRWPGKMMAELPNKLLLVSFFGTYATRKTPPNYVTLHTCLSVSVNANTPSGAAATTTAYSEKETEGGLRRLPDSGELKDAETHARACEELRRHLSLLVQAFPKFRFPAAPASRVLPFSQHIIKQHYGSFNQWILAGNNLPSPASSESGAAASPGPTGDEVDFVHTSESCLPSSPSLATSVPSATPPAPSPPLPPPPPPPSFQTRLASAPPQSSSSSSSTFPLSGTSRSLTSEDFSEPLLARLSTNLLSSFRNSHGDREGPPHEPLCSFPHTDAGDKVQDSERNTNVQVGNPVYENVEAPDMETTPATDSTSSTLPLRHLDNTPSGDPKADLIARFQEARDLFSGRFQSLMESVFRNLEESINETCSISTAATALGASAASTAASEVEAPIQEATLITTHDRETQTASNVVVSAQFLEENKMKMALLRAEVLRQSQELERLRLLLDYTRYEVASSHRDRLTELRAVWEAELLAAVEGVVKICEQEASRLIDVVKRKQWCTYCGNEAFFYCCWNTVYCGATATGAAAAAAAASAALTMITTSPDNSDARCVTSIFILAFFSSLQFLRPTIPAELTDIVYSIKKAKFYDYAISSLL</sequence>
<dbReference type="Pfam" id="PF23460">
    <property type="entry name" value="ZMYND8_CC"/>
    <property type="match status" value="1"/>
</dbReference>
<dbReference type="Proteomes" id="UP000492820">
    <property type="component" value="Unassembled WGS sequence"/>
</dbReference>
<dbReference type="Gene3D" id="3.30.40.10">
    <property type="entry name" value="Zinc/RING finger domain, C3HC4 (zinc finger)"/>
    <property type="match status" value="1"/>
</dbReference>
<keyword evidence="1" id="KW-0479">Metal-binding</keyword>
<evidence type="ECO:0000313" key="11">
    <source>
        <dbReference type="Proteomes" id="UP000492820"/>
    </source>
</evidence>
<dbReference type="InterPro" id="IPR011011">
    <property type="entry name" value="Znf_FYVE_PHD"/>
</dbReference>
<dbReference type="GO" id="GO:0005737">
    <property type="term" value="C:cytoplasm"/>
    <property type="evidence" value="ECO:0007669"/>
    <property type="project" value="TreeGrafter"/>
</dbReference>
<reference evidence="12" key="3">
    <citation type="submission" date="2020-10" db="UniProtKB">
        <authorList>
            <consortium name="WormBaseParasite"/>
        </authorList>
    </citation>
    <scope>IDENTIFICATION</scope>
</reference>
<gene>
    <name evidence="10" type="ORF">EgrG_000766700</name>
</gene>
<dbReference type="GO" id="GO:0008270">
    <property type="term" value="F:zinc ion binding"/>
    <property type="evidence" value="ECO:0007669"/>
    <property type="project" value="UniProtKB-KW"/>
</dbReference>
<evidence type="ECO:0000256" key="2">
    <source>
        <dbReference type="ARBA" id="ARBA00022771"/>
    </source>
</evidence>
<evidence type="ECO:0000256" key="5">
    <source>
        <dbReference type="PROSITE-ProRule" id="PRU00035"/>
    </source>
</evidence>
<dbReference type="Gene3D" id="1.20.920.10">
    <property type="entry name" value="Bromodomain-like"/>
    <property type="match status" value="1"/>
</dbReference>
<dbReference type="OrthoDB" id="6272564at2759"/>
<dbReference type="PANTHER" id="PTHR46453:SF5">
    <property type="entry name" value="PROTEIN KINASE C-BINDING PROTEIN 1 ISOFORM X1"/>
    <property type="match status" value="1"/>
</dbReference>
<reference evidence="10" key="2">
    <citation type="submission" date="2014-06" db="EMBL/GenBank/DDBJ databases">
        <authorList>
            <person name="Aslett M."/>
        </authorList>
    </citation>
    <scope>NUCLEOTIDE SEQUENCE</scope>
</reference>
<dbReference type="EMBL" id="LK028576">
    <property type="protein sequence ID" value="CDS15272.1"/>
    <property type="molecule type" value="Genomic_DNA"/>
</dbReference>
<dbReference type="InterPro" id="IPR001965">
    <property type="entry name" value="Znf_PHD"/>
</dbReference>
<keyword evidence="10" id="KW-0418">Kinase</keyword>
<evidence type="ECO:0000259" key="9">
    <source>
        <dbReference type="PROSITE" id="PS50016"/>
    </source>
</evidence>
<evidence type="ECO:0000256" key="3">
    <source>
        <dbReference type="ARBA" id="ARBA00022833"/>
    </source>
</evidence>
<accession>A0A068W7K2</accession>
<protein>
    <submittedName>
        <fullName evidence="10 12">Protein kinase C binding protein 1</fullName>
    </submittedName>
</protein>
<dbReference type="InterPro" id="IPR013083">
    <property type="entry name" value="Znf_RING/FYVE/PHD"/>
</dbReference>
<keyword evidence="2 6" id="KW-0863">Zinc-finger</keyword>
<dbReference type="Gene3D" id="2.30.30.140">
    <property type="match status" value="1"/>
</dbReference>
<reference evidence="10 11" key="1">
    <citation type="journal article" date="2013" name="Nature">
        <title>The genomes of four tapeworm species reveal adaptations to parasitism.</title>
        <authorList>
            <person name="Tsai I.J."/>
            <person name="Zarowiecki M."/>
            <person name="Holroyd N."/>
            <person name="Garciarrubio A."/>
            <person name="Sanchez-Flores A."/>
            <person name="Brooks K.L."/>
            <person name="Tracey A."/>
            <person name="Bobes R.J."/>
            <person name="Fragoso G."/>
            <person name="Sciutto E."/>
            <person name="Aslett M."/>
            <person name="Beasley H."/>
            <person name="Bennett H.M."/>
            <person name="Cai J."/>
            <person name="Camicia F."/>
            <person name="Clark R."/>
            <person name="Cucher M."/>
            <person name="De Silva N."/>
            <person name="Day T.A."/>
            <person name="Deplazes P."/>
            <person name="Estrada K."/>
            <person name="Fernandez C."/>
            <person name="Holland P.W."/>
            <person name="Hou J."/>
            <person name="Hu S."/>
            <person name="Huckvale T."/>
            <person name="Hung S.S."/>
            <person name="Kamenetzky L."/>
            <person name="Keane J.A."/>
            <person name="Kiss F."/>
            <person name="Koziol U."/>
            <person name="Lambert O."/>
            <person name="Liu K."/>
            <person name="Luo X."/>
            <person name="Luo Y."/>
            <person name="Macchiaroli N."/>
            <person name="Nichol S."/>
            <person name="Paps J."/>
            <person name="Parkinson J."/>
            <person name="Pouchkina-Stantcheva N."/>
            <person name="Riddiford N."/>
            <person name="Rosenzvit M."/>
            <person name="Salinas G."/>
            <person name="Wasmuth J.D."/>
            <person name="Zamanian M."/>
            <person name="Zheng Y."/>
            <person name="Cai X."/>
            <person name="Soberon X."/>
            <person name="Olson P.D."/>
            <person name="Laclette J.P."/>
            <person name="Brehm K."/>
            <person name="Berriman M."/>
            <person name="Garciarrubio A."/>
            <person name="Bobes R.J."/>
            <person name="Fragoso G."/>
            <person name="Sanchez-Flores A."/>
            <person name="Estrada K."/>
            <person name="Cevallos M.A."/>
            <person name="Morett E."/>
            <person name="Gonzalez V."/>
            <person name="Portillo T."/>
            <person name="Ochoa-Leyva A."/>
            <person name="Jose M.V."/>
            <person name="Sciutto E."/>
            <person name="Landa A."/>
            <person name="Jimenez L."/>
            <person name="Valdes V."/>
            <person name="Carrero J.C."/>
            <person name="Larralde C."/>
            <person name="Morales-Montor J."/>
            <person name="Limon-Lason J."/>
            <person name="Soberon X."/>
            <person name="Laclette J.P."/>
        </authorList>
    </citation>
    <scope>NUCLEOTIDE SEQUENCE [LARGE SCALE GENOMIC DNA]</scope>
</reference>
<dbReference type="AlphaFoldDB" id="A0A068W7K2"/>
<dbReference type="GO" id="GO:0003714">
    <property type="term" value="F:transcription corepressor activity"/>
    <property type="evidence" value="ECO:0007669"/>
    <property type="project" value="TreeGrafter"/>
</dbReference>
<dbReference type="GO" id="GO:0005634">
    <property type="term" value="C:nucleus"/>
    <property type="evidence" value="ECO:0007669"/>
    <property type="project" value="TreeGrafter"/>
</dbReference>
<dbReference type="GO" id="GO:0016301">
    <property type="term" value="F:kinase activity"/>
    <property type="evidence" value="ECO:0007669"/>
    <property type="project" value="UniProtKB-KW"/>
</dbReference>
<feature type="compositionally biased region" description="Low complexity" evidence="7">
    <location>
        <begin position="135"/>
        <end position="157"/>
    </location>
</feature>
<dbReference type="SUPFAM" id="SSF57903">
    <property type="entry name" value="FYVE/PHD zinc finger"/>
    <property type="match status" value="1"/>
</dbReference>